<evidence type="ECO:0000313" key="1">
    <source>
        <dbReference type="EMBL" id="OAB71809.1"/>
    </source>
</evidence>
<dbReference type="RefSeq" id="WP_068660414.1">
    <property type="nucleotide sequence ID" value="NZ_CP017770.1"/>
</dbReference>
<dbReference type="InterPro" id="IPR018540">
    <property type="entry name" value="Spo0E-like"/>
</dbReference>
<dbReference type="AlphaFoldDB" id="A0A167B7N7"/>
<proteinExistence type="predicted"/>
<protein>
    <recommendedName>
        <fullName evidence="3">Aspartyl-phosphate phosphatase Spo0E family protein</fullName>
    </recommendedName>
</protein>
<reference evidence="1 2" key="1">
    <citation type="submission" date="2016-02" db="EMBL/GenBank/DDBJ databases">
        <title>Paenibacillus sp. LPB0068, isolated from Crassostrea gigas.</title>
        <authorList>
            <person name="Shin S.-K."/>
            <person name="Yi H."/>
        </authorList>
    </citation>
    <scope>NUCLEOTIDE SEQUENCE [LARGE SCALE GENOMIC DNA]</scope>
    <source>
        <strain evidence="1 2">LPB0068</strain>
    </source>
</reference>
<gene>
    <name evidence="1" type="ORF">PNBC_17525</name>
</gene>
<sequence length="79" mass="9563">MDMRTVHKLIENRRIELNTLASIYGIRDERVLEKSAQLDRILNVYVRKKCSEEVSQQILIKRDGLRNNDQEYRRELLLY</sequence>
<dbReference type="KEGG" id="pcx:LPB68_13365"/>
<dbReference type="OrthoDB" id="2662605at2"/>
<comment type="caution">
    <text evidence="1">The sequence shown here is derived from an EMBL/GenBank/DDBJ whole genome shotgun (WGS) entry which is preliminary data.</text>
</comment>
<dbReference type="GO" id="GO:0043937">
    <property type="term" value="P:regulation of sporulation"/>
    <property type="evidence" value="ECO:0007669"/>
    <property type="project" value="InterPro"/>
</dbReference>
<accession>A0A167B7N7</accession>
<organism evidence="1 2">
    <name type="scientific">Paenibacillus crassostreae</name>
    <dbReference type="NCBI Taxonomy" id="1763538"/>
    <lineage>
        <taxon>Bacteria</taxon>
        <taxon>Bacillati</taxon>
        <taxon>Bacillota</taxon>
        <taxon>Bacilli</taxon>
        <taxon>Bacillales</taxon>
        <taxon>Paenibacillaceae</taxon>
        <taxon>Paenibacillus</taxon>
    </lineage>
</organism>
<dbReference type="EMBL" id="LSFN01000036">
    <property type="protein sequence ID" value="OAB71809.1"/>
    <property type="molecule type" value="Genomic_DNA"/>
</dbReference>
<evidence type="ECO:0000313" key="2">
    <source>
        <dbReference type="Proteomes" id="UP000077134"/>
    </source>
</evidence>
<dbReference type="GO" id="GO:0046983">
    <property type="term" value="F:protein dimerization activity"/>
    <property type="evidence" value="ECO:0007669"/>
    <property type="project" value="InterPro"/>
</dbReference>
<name>A0A167B7N7_9BACL</name>
<dbReference type="Proteomes" id="UP000077134">
    <property type="component" value="Unassembled WGS sequence"/>
</dbReference>
<dbReference type="Pfam" id="PF09388">
    <property type="entry name" value="SpoOE-like"/>
    <property type="match status" value="1"/>
</dbReference>
<evidence type="ECO:0008006" key="3">
    <source>
        <dbReference type="Google" id="ProtNLM"/>
    </source>
</evidence>
<dbReference type="SUPFAM" id="SSF140500">
    <property type="entry name" value="BAS1536-like"/>
    <property type="match status" value="1"/>
</dbReference>
<keyword evidence="2" id="KW-1185">Reference proteome</keyword>
<dbReference type="Gene3D" id="4.10.280.10">
    <property type="entry name" value="Helix-loop-helix DNA-binding domain"/>
    <property type="match status" value="1"/>
</dbReference>
<dbReference type="InterPro" id="IPR037208">
    <property type="entry name" value="Spo0E-like_sf"/>
</dbReference>
<dbReference type="InterPro" id="IPR036638">
    <property type="entry name" value="HLH_DNA-bd_sf"/>
</dbReference>